<proteinExistence type="predicted"/>
<reference evidence="2" key="1">
    <citation type="submission" date="2019-01" db="EMBL/GenBank/DDBJ databases">
        <title>Cytophagaceae bacterium strain CAR-16.</title>
        <authorList>
            <person name="Chen W.-M."/>
        </authorList>
    </citation>
    <scope>NUCLEOTIDE SEQUENCE [LARGE SCALE GENOMIC DNA]</scope>
    <source>
        <strain evidence="2">LLJ-11</strain>
    </source>
</reference>
<evidence type="ECO:0000313" key="2">
    <source>
        <dbReference type="Proteomes" id="UP000290283"/>
    </source>
</evidence>
<dbReference type="Proteomes" id="UP000290283">
    <property type="component" value="Unassembled WGS sequence"/>
</dbReference>
<dbReference type="AlphaFoldDB" id="A0A4Q1JZV5"/>
<name>A0A4Q1JZV5_9FLAO</name>
<accession>A0A4Q1JZV5</accession>
<dbReference type="EMBL" id="SBKO01000007">
    <property type="protein sequence ID" value="RXR15971.1"/>
    <property type="molecule type" value="Genomic_DNA"/>
</dbReference>
<protein>
    <recommendedName>
        <fullName evidence="3">RiboL-PSP-HEPN domain-containing protein</fullName>
    </recommendedName>
</protein>
<dbReference type="RefSeq" id="WP_129436638.1">
    <property type="nucleotide sequence ID" value="NZ_SBKO01000007.1"/>
</dbReference>
<keyword evidence="2" id="KW-1185">Reference proteome</keyword>
<dbReference type="OrthoDB" id="1354978at2"/>
<organism evidence="1 2">
    <name type="scientific">Flavobacterium amnicola</name>
    <dbReference type="NCBI Taxonomy" id="2506422"/>
    <lineage>
        <taxon>Bacteria</taxon>
        <taxon>Pseudomonadati</taxon>
        <taxon>Bacteroidota</taxon>
        <taxon>Flavobacteriia</taxon>
        <taxon>Flavobacteriales</taxon>
        <taxon>Flavobacteriaceae</taxon>
        <taxon>Flavobacterium</taxon>
    </lineage>
</organism>
<comment type="caution">
    <text evidence="1">The sequence shown here is derived from an EMBL/GenBank/DDBJ whole genome shotgun (WGS) entry which is preliminary data.</text>
</comment>
<sequence length="214" mass="25290">MDKEIFEKSFIENLNKNFDSHSKFFDFKFYTYPELGSSIFEINKCLILGFYRASITLTNNVLERVLKLALIYNETGIGPKPVENWSEIFSVPNEKYGSKQLGNTIELCKKEKLITESERNILFDSIRELMRNGFSHSDPSKILKDLPDETPVFHANLKNPTKLKEIQVNYKTIPFFQSMQMDEFAKQNAFEYFKFVFELMKRIDERLKLKYNVK</sequence>
<gene>
    <name evidence="1" type="ORF">EQG63_12080</name>
</gene>
<evidence type="ECO:0008006" key="3">
    <source>
        <dbReference type="Google" id="ProtNLM"/>
    </source>
</evidence>
<evidence type="ECO:0000313" key="1">
    <source>
        <dbReference type="EMBL" id="RXR15971.1"/>
    </source>
</evidence>